<keyword evidence="5" id="KW-0964">Secreted</keyword>
<evidence type="ECO:0000259" key="10">
    <source>
        <dbReference type="Pfam" id="PF22638"/>
    </source>
</evidence>
<feature type="domain" description="Flagellar basal-body/hook protein C-terminal" evidence="8">
    <location>
        <begin position="887"/>
        <end position="925"/>
    </location>
</feature>
<protein>
    <recommendedName>
        <fullName evidence="4">Flagellar hook-associated protein 1</fullName>
    </recommendedName>
</protein>
<evidence type="ECO:0000259" key="9">
    <source>
        <dbReference type="Pfam" id="PF21158"/>
    </source>
</evidence>
<gene>
    <name evidence="11" type="primary">flgK</name>
    <name evidence="11" type="ORF">ORQ98_16265</name>
</gene>
<keyword evidence="11" id="KW-0966">Cell projection</keyword>
<feature type="domain" description="Flagellar hook-associated protein FlgK helical" evidence="10">
    <location>
        <begin position="94"/>
        <end position="325"/>
    </location>
</feature>
<evidence type="ECO:0000256" key="4">
    <source>
        <dbReference type="ARBA" id="ARBA00016244"/>
    </source>
</evidence>
<dbReference type="RefSeq" id="WP_274689850.1">
    <property type="nucleotide sequence ID" value="NZ_JAPMOU010000021.1"/>
</dbReference>
<comment type="caution">
    <text evidence="11">The sequence shown here is derived from an EMBL/GenBank/DDBJ whole genome shotgun (WGS) entry which is preliminary data.</text>
</comment>
<evidence type="ECO:0000256" key="1">
    <source>
        <dbReference type="ARBA" id="ARBA00004365"/>
    </source>
</evidence>
<evidence type="ECO:0000256" key="3">
    <source>
        <dbReference type="ARBA" id="ARBA00009677"/>
    </source>
</evidence>
<reference evidence="11 12" key="1">
    <citation type="submission" date="2022-11" db="EMBL/GenBank/DDBJ databases">
        <title>Spartinivicinus poritis sp. nov., isolated from scleractinian coral Porites lutea.</title>
        <authorList>
            <person name="Zhang G."/>
            <person name="Cai L."/>
            <person name="Wei Q."/>
        </authorList>
    </citation>
    <scope>NUCLEOTIDE SEQUENCE [LARGE SCALE GENOMIC DNA]</scope>
    <source>
        <strain evidence="11 12">A2-2</strain>
    </source>
</reference>
<evidence type="ECO:0000259" key="7">
    <source>
        <dbReference type="Pfam" id="PF00460"/>
    </source>
</evidence>
<dbReference type="EMBL" id="JAPMOU010000021">
    <property type="protein sequence ID" value="MDE1463512.1"/>
    <property type="molecule type" value="Genomic_DNA"/>
</dbReference>
<keyword evidence="12" id="KW-1185">Reference proteome</keyword>
<keyword evidence="11" id="KW-0282">Flagellum</keyword>
<dbReference type="SUPFAM" id="SSF64518">
    <property type="entry name" value="Phase 1 flagellin"/>
    <property type="match status" value="2"/>
</dbReference>
<keyword evidence="11" id="KW-0969">Cilium</keyword>
<dbReference type="Pfam" id="PF06429">
    <property type="entry name" value="Flg_bbr_C"/>
    <property type="match status" value="1"/>
</dbReference>
<dbReference type="InterPro" id="IPR049119">
    <property type="entry name" value="FlgK_D2-like"/>
</dbReference>
<dbReference type="PRINTS" id="PR01005">
    <property type="entry name" value="FLGHOOKAP1"/>
</dbReference>
<name>A0ABT5UDC8_9GAMM</name>
<comment type="subcellular location">
    <subcellularLocation>
        <location evidence="1">Bacterial flagellum</location>
    </subcellularLocation>
    <subcellularLocation>
        <location evidence="2">Secreted</location>
    </subcellularLocation>
</comment>
<dbReference type="InterPro" id="IPR001444">
    <property type="entry name" value="Flag_bb_rod_N"/>
</dbReference>
<dbReference type="InterPro" id="IPR010930">
    <property type="entry name" value="Flg_bb/hook_C_dom"/>
</dbReference>
<evidence type="ECO:0000256" key="5">
    <source>
        <dbReference type="ARBA" id="ARBA00022525"/>
    </source>
</evidence>
<evidence type="ECO:0000313" key="11">
    <source>
        <dbReference type="EMBL" id="MDE1463512.1"/>
    </source>
</evidence>
<comment type="similarity">
    <text evidence="3">Belongs to the flagella basal body rod proteins family.</text>
</comment>
<evidence type="ECO:0000313" key="12">
    <source>
        <dbReference type="Proteomes" id="UP001528823"/>
    </source>
</evidence>
<evidence type="ECO:0000256" key="2">
    <source>
        <dbReference type="ARBA" id="ARBA00004613"/>
    </source>
</evidence>
<dbReference type="PANTHER" id="PTHR30033">
    <property type="entry name" value="FLAGELLAR HOOK-ASSOCIATED PROTEIN 1"/>
    <property type="match status" value="1"/>
</dbReference>
<feature type="domain" description="Flagellar hook-associated protein 1 D2-like" evidence="9">
    <location>
        <begin position="353"/>
        <end position="427"/>
    </location>
</feature>
<dbReference type="Pfam" id="PF21158">
    <property type="entry name" value="flgK_1st_1"/>
    <property type="match status" value="1"/>
</dbReference>
<dbReference type="Proteomes" id="UP001528823">
    <property type="component" value="Unassembled WGS sequence"/>
</dbReference>
<proteinExistence type="inferred from homology"/>
<dbReference type="Pfam" id="PF22638">
    <property type="entry name" value="FlgK_D1"/>
    <property type="match status" value="1"/>
</dbReference>
<feature type="domain" description="Flagellar basal body rod protein N-terminal" evidence="7">
    <location>
        <begin position="6"/>
        <end position="35"/>
    </location>
</feature>
<dbReference type="NCBIfam" id="TIGR02492">
    <property type="entry name" value="flgK_ends"/>
    <property type="match status" value="1"/>
</dbReference>
<dbReference type="InterPro" id="IPR053927">
    <property type="entry name" value="FlgK_helical"/>
</dbReference>
<organism evidence="11 12">
    <name type="scientific">Spartinivicinus poritis</name>
    <dbReference type="NCBI Taxonomy" id="2994640"/>
    <lineage>
        <taxon>Bacteria</taxon>
        <taxon>Pseudomonadati</taxon>
        <taxon>Pseudomonadota</taxon>
        <taxon>Gammaproteobacteria</taxon>
        <taxon>Oceanospirillales</taxon>
        <taxon>Zooshikellaceae</taxon>
        <taxon>Spartinivicinus</taxon>
    </lineage>
</organism>
<dbReference type="Pfam" id="PF00460">
    <property type="entry name" value="Flg_bb_rod"/>
    <property type="match status" value="1"/>
</dbReference>
<accession>A0ABT5UDC8</accession>
<dbReference type="InterPro" id="IPR002371">
    <property type="entry name" value="FlgK"/>
</dbReference>
<evidence type="ECO:0000256" key="6">
    <source>
        <dbReference type="ARBA" id="ARBA00023143"/>
    </source>
</evidence>
<dbReference type="PANTHER" id="PTHR30033:SF1">
    <property type="entry name" value="FLAGELLAR HOOK-ASSOCIATED PROTEIN 1"/>
    <property type="match status" value="1"/>
</dbReference>
<sequence>MAGNILQIGTTALQAYQRALATTGHNVANAHTPGFSRQETIFNTQQEQFIGGVFSGRGVQITDIRRIANDFVTNQLRLDTASFFQLSAFDQNIRQLDSVLADETTGLSVGLDKFFNAMQAASENPTSIPARQLVLTEAEGLATRFNTLFATFEEQNQALNTEIEALIGEVSSIAAGIAELNLQISNVAGSSTAGQPNDLLDKRDELLRELSEIVGVQVVRQDDNTINVFIGKGQALVLGSSSSELISQSGGANNEGVNVVVKGTNQPLNQDLSGGTLGGLITYRDKILDPSFTNLGLVAVGLAKTVNDQQRIGIDLTGSFGERIFNDVNERQLTLDRVFGDPQNALPVDRVVSLTIKDVQQMQASDYTFNFPGPDNFTYSITRNSDGVVVKQGSISGSFPETLEFDGLELALESGSFQGGDTFFLQPTRRASRDFTAVMGDPRELAFAAAIRTLSSTTNQGTGSISQGDVFQVYDQVSGALLPAFATSGQLSPPIIIKFTSLTTYDVLDNSDPANPKQLVPPIRNQVFVPGTQKAVFTTDVNETIGSTQQRGTGNVGLVTAPVINPVAPNPVNNYPAQNIDIFKRDPTTGVITTTNVATVLNASAQEIANQLTQVDGVTANAFNQVELRSITGAVGSTMEFFLNGEDLTNPALGPVPTPDTNPLLNQPYIQFLADRINTNGNLTNQGIRAVVSESGGPPPIPTLKIFATTGVDLDVGLRTSIGAGSVEVTNGEAGGAFSSQTLDGAVAGAGNQHVTTIGGSIDVTMADGVTLRTNPTPTSGGLFGDTASFNFAQKSFKGYQVTVQGRPQPNDTFTIDFNSNGTSDNRNGFKLANLSTDKTLFNGTASYAEGYAQFIEFVGVNASQADIDKAASETLLAQTEGVRQSESGVNLDEEATNLIRFQQAYNASAQLVNVARELFDTLLNSV</sequence>
<keyword evidence="6" id="KW-0975">Bacterial flagellum</keyword>
<evidence type="ECO:0000259" key="8">
    <source>
        <dbReference type="Pfam" id="PF06429"/>
    </source>
</evidence>